<dbReference type="PANTHER" id="PTHR24421:SF62">
    <property type="entry name" value="SENSORY TRANSDUCTION HISTIDINE KINASE"/>
    <property type="match status" value="1"/>
</dbReference>
<keyword evidence="6" id="KW-0004">4Fe-4S</keyword>
<evidence type="ECO:0000256" key="14">
    <source>
        <dbReference type="ARBA" id="ARBA00024827"/>
    </source>
</evidence>
<evidence type="ECO:0000256" key="4">
    <source>
        <dbReference type="ARBA" id="ARBA00012438"/>
    </source>
</evidence>
<dbReference type="InterPro" id="IPR004358">
    <property type="entry name" value="Sig_transdc_His_kin-like_C"/>
</dbReference>
<dbReference type="InterPro" id="IPR017205">
    <property type="entry name" value="Sig_transdc_His_kinase_ChrS"/>
</dbReference>
<protein>
    <recommendedName>
        <fullName evidence="5">Oxygen sensor histidine kinase NreB</fullName>
        <ecNumber evidence="4">2.7.13.3</ecNumber>
    </recommendedName>
    <alternativeName>
        <fullName evidence="15">Nitrogen regulation protein B</fullName>
    </alternativeName>
</protein>
<dbReference type="Gene3D" id="3.30.565.10">
    <property type="entry name" value="Histidine kinase-like ATPase, C-terminal domain"/>
    <property type="match status" value="1"/>
</dbReference>
<evidence type="ECO:0000256" key="3">
    <source>
        <dbReference type="ARBA" id="ARBA00004496"/>
    </source>
</evidence>
<keyword evidence="16" id="KW-1133">Transmembrane helix</keyword>
<keyword evidence="16" id="KW-0812">Transmembrane</keyword>
<proteinExistence type="predicted"/>
<reference evidence="18 19" key="1">
    <citation type="submission" date="2020-09" db="EMBL/GenBank/DDBJ databases">
        <title>Novel species in genus Gordonia.</title>
        <authorList>
            <person name="Zhang G."/>
        </authorList>
    </citation>
    <scope>NUCLEOTIDE SEQUENCE [LARGE SCALE GENOMIC DNA]</scope>
    <source>
        <strain evidence="18 19">ON-33</strain>
    </source>
</reference>
<dbReference type="Gene3D" id="1.20.5.1930">
    <property type="match status" value="1"/>
</dbReference>
<dbReference type="PRINTS" id="PR00344">
    <property type="entry name" value="BCTRLSENSOR"/>
</dbReference>
<dbReference type="InterPro" id="IPR050482">
    <property type="entry name" value="Sensor_HK_TwoCompSys"/>
</dbReference>
<keyword evidence="10 18" id="KW-0418">Kinase</keyword>
<sequence length="441" mass="46294">MGSGVSFGPAGSPSKVGGGAGCPVGILGDVTPSRPQFDPPGTPPGDEAAPEADRHVLLAGHVLFAVLLALGAVRAAMASSTPVVPVLAALAAAGWYCVGAVWVSRRRGRIARLWLAGLILIWLGLVALSGEFVWLAFLLALLVWHLFPVRAAIPIEVTIALAAAIGFAAHQGRWVAGAVFGPVIGVACAAVMTEIYQRLRAQSDERRRLLDELMRTQQALAIREREAGRLAERERLAREIHDTVGQSLASVIMLLRAALRPSTPTDRSEQLHTALDTAIGALAETRRFVLGLNPAALERDGLTQALRSLADDSSGLGLRTDFEQHGTPHVVPIDVQVALLRVAQEALSNARRHAAADSATMTLTYQDDEVSIDVVDDGVGFDPAALNGPRSDGTGYGLTAMRSRLAERGGDVTVESEAGAGTAVRATIPVDPDTAAEEADT</sequence>
<evidence type="ECO:0000256" key="5">
    <source>
        <dbReference type="ARBA" id="ARBA00017322"/>
    </source>
</evidence>
<evidence type="ECO:0000256" key="9">
    <source>
        <dbReference type="ARBA" id="ARBA00022723"/>
    </source>
</evidence>
<dbReference type="PIRSF" id="PIRSF037434">
    <property type="entry name" value="STHK_ChrS"/>
    <property type="match status" value="1"/>
</dbReference>
<dbReference type="PANTHER" id="PTHR24421">
    <property type="entry name" value="NITRATE/NITRITE SENSOR PROTEIN NARX-RELATED"/>
    <property type="match status" value="1"/>
</dbReference>
<evidence type="ECO:0000256" key="2">
    <source>
        <dbReference type="ARBA" id="ARBA00001966"/>
    </source>
</evidence>
<comment type="subcellular location">
    <subcellularLocation>
        <location evidence="3">Cytoplasm</location>
    </subcellularLocation>
</comment>
<feature type="transmembrane region" description="Helical" evidence="16">
    <location>
        <begin position="174"/>
        <end position="196"/>
    </location>
</feature>
<dbReference type="SMART" id="SM00387">
    <property type="entry name" value="HATPase_c"/>
    <property type="match status" value="1"/>
</dbReference>
<comment type="function">
    <text evidence="14">Member of the two-component regulatory system NreB/NreC involved in the control of dissimilatory nitrate/nitrite reduction in response to oxygen. NreB functions as a direct oxygen sensor histidine kinase which is autophosphorylated, in the absence of oxygen, probably at the conserved histidine residue, and transfers its phosphate group probably to a conserved aspartate residue of NreC. NreB/NreC activates the expression of the nitrate (narGHJI) and nitrite (nir) reductase operons, as well as the putative nitrate transporter gene narT.</text>
</comment>
<dbReference type="InterPro" id="IPR011712">
    <property type="entry name" value="Sig_transdc_His_kin_sub3_dim/P"/>
</dbReference>
<keyword evidence="12" id="KW-0902">Two-component regulatory system</keyword>
<evidence type="ECO:0000256" key="16">
    <source>
        <dbReference type="SAM" id="Phobius"/>
    </source>
</evidence>
<keyword evidence="11" id="KW-0408">Iron</keyword>
<dbReference type="InterPro" id="IPR005467">
    <property type="entry name" value="His_kinase_dom"/>
</dbReference>
<comment type="cofactor">
    <cofactor evidence="2">
        <name>[4Fe-4S] cluster</name>
        <dbReference type="ChEBI" id="CHEBI:49883"/>
    </cofactor>
</comment>
<dbReference type="GO" id="GO:0016301">
    <property type="term" value="F:kinase activity"/>
    <property type="evidence" value="ECO:0007669"/>
    <property type="project" value="UniProtKB-KW"/>
</dbReference>
<evidence type="ECO:0000256" key="1">
    <source>
        <dbReference type="ARBA" id="ARBA00000085"/>
    </source>
</evidence>
<evidence type="ECO:0000313" key="18">
    <source>
        <dbReference type="EMBL" id="MBD1319816.1"/>
    </source>
</evidence>
<evidence type="ECO:0000256" key="6">
    <source>
        <dbReference type="ARBA" id="ARBA00022485"/>
    </source>
</evidence>
<comment type="catalytic activity">
    <reaction evidence="1">
        <text>ATP + protein L-histidine = ADP + protein N-phospho-L-histidine.</text>
        <dbReference type="EC" id="2.7.13.3"/>
    </reaction>
</comment>
<keyword evidence="16" id="KW-0472">Membrane</keyword>
<feature type="transmembrane region" description="Helical" evidence="16">
    <location>
        <begin position="151"/>
        <end position="169"/>
    </location>
</feature>
<keyword evidence="13" id="KW-0411">Iron-sulfur</keyword>
<evidence type="ECO:0000256" key="12">
    <source>
        <dbReference type="ARBA" id="ARBA00023012"/>
    </source>
</evidence>
<dbReference type="InterPro" id="IPR036890">
    <property type="entry name" value="HATPase_C_sf"/>
</dbReference>
<dbReference type="PROSITE" id="PS50109">
    <property type="entry name" value="HIS_KIN"/>
    <property type="match status" value="1"/>
</dbReference>
<dbReference type="Pfam" id="PF07730">
    <property type="entry name" value="HisKA_3"/>
    <property type="match status" value="1"/>
</dbReference>
<dbReference type="EMBL" id="JACWMS010000002">
    <property type="protein sequence ID" value="MBD1319816.1"/>
    <property type="molecule type" value="Genomic_DNA"/>
</dbReference>
<keyword evidence="9" id="KW-0479">Metal-binding</keyword>
<comment type="caution">
    <text evidence="18">The sequence shown here is derived from an EMBL/GenBank/DDBJ whole genome shotgun (WGS) entry which is preliminary data.</text>
</comment>
<dbReference type="CDD" id="cd16917">
    <property type="entry name" value="HATPase_UhpB-NarQ-NarX-like"/>
    <property type="match status" value="1"/>
</dbReference>
<evidence type="ECO:0000256" key="13">
    <source>
        <dbReference type="ARBA" id="ARBA00023014"/>
    </source>
</evidence>
<dbReference type="InterPro" id="IPR003594">
    <property type="entry name" value="HATPase_dom"/>
</dbReference>
<dbReference type="EC" id="2.7.13.3" evidence="4"/>
<gene>
    <name evidence="18" type="ORF">IDF66_09480</name>
</gene>
<feature type="transmembrane region" description="Helical" evidence="16">
    <location>
        <begin position="83"/>
        <end position="103"/>
    </location>
</feature>
<feature type="transmembrane region" description="Helical" evidence="16">
    <location>
        <begin position="115"/>
        <end position="145"/>
    </location>
</feature>
<evidence type="ECO:0000256" key="15">
    <source>
        <dbReference type="ARBA" id="ARBA00030800"/>
    </source>
</evidence>
<evidence type="ECO:0000256" key="10">
    <source>
        <dbReference type="ARBA" id="ARBA00022777"/>
    </source>
</evidence>
<name>A0ABR7WB90_9ACTN</name>
<evidence type="ECO:0000313" key="19">
    <source>
        <dbReference type="Proteomes" id="UP000602395"/>
    </source>
</evidence>
<dbReference type="Proteomes" id="UP000602395">
    <property type="component" value="Unassembled WGS sequence"/>
</dbReference>
<organism evidence="18 19">
    <name type="scientific">Gordonia hankookensis</name>
    <dbReference type="NCBI Taxonomy" id="589403"/>
    <lineage>
        <taxon>Bacteria</taxon>
        <taxon>Bacillati</taxon>
        <taxon>Actinomycetota</taxon>
        <taxon>Actinomycetes</taxon>
        <taxon>Mycobacteriales</taxon>
        <taxon>Gordoniaceae</taxon>
        <taxon>Gordonia</taxon>
    </lineage>
</organism>
<keyword evidence="19" id="KW-1185">Reference proteome</keyword>
<dbReference type="SUPFAM" id="SSF55874">
    <property type="entry name" value="ATPase domain of HSP90 chaperone/DNA topoisomerase II/histidine kinase"/>
    <property type="match status" value="1"/>
</dbReference>
<keyword evidence="8" id="KW-0808">Transferase</keyword>
<keyword evidence="7" id="KW-0963">Cytoplasm</keyword>
<evidence type="ECO:0000256" key="11">
    <source>
        <dbReference type="ARBA" id="ARBA00023004"/>
    </source>
</evidence>
<evidence type="ECO:0000256" key="8">
    <source>
        <dbReference type="ARBA" id="ARBA00022679"/>
    </source>
</evidence>
<feature type="domain" description="Histidine kinase" evidence="17">
    <location>
        <begin position="339"/>
        <end position="432"/>
    </location>
</feature>
<dbReference type="Pfam" id="PF02518">
    <property type="entry name" value="HATPase_c"/>
    <property type="match status" value="1"/>
</dbReference>
<evidence type="ECO:0000256" key="7">
    <source>
        <dbReference type="ARBA" id="ARBA00022490"/>
    </source>
</evidence>
<evidence type="ECO:0000259" key="17">
    <source>
        <dbReference type="PROSITE" id="PS50109"/>
    </source>
</evidence>
<feature type="transmembrane region" description="Helical" evidence="16">
    <location>
        <begin position="56"/>
        <end position="77"/>
    </location>
</feature>
<accession>A0ABR7WB90</accession>